<keyword evidence="2" id="KW-0472">Membrane</keyword>
<dbReference type="InterPro" id="IPR006179">
    <property type="entry name" value="5_nucleotidase/apyrase"/>
</dbReference>
<dbReference type="PANTHER" id="PTHR11575">
    <property type="entry name" value="5'-NUCLEOTIDASE-RELATED"/>
    <property type="match status" value="1"/>
</dbReference>
<sequence length="655" mass="74047">MATTGSAPNLPFGDINLVVLTDVHSWVGGHPNEPSLDASYGDVVSFYQHIQTYCQETNQDIWLVQNGDWIDGTGLAMDGDPSHLVPLIQKMPFDVLNTGNHELYRSEVVEYITRPGGFIDWWGNRYLASNVYLKDNSGKRAQPLGNQYTMLTGKHSKILVFGFLYNLSNPSDKVTVQHVEDAVKERWFHKALTETTDYNAIVVMTHAGHDDPAVTAVHREIRNIVRDEYMPIQFIAGHTHYRRYAVLDSQSTVVEAGRYLDTIGWVSFANRDTVVRQGRQRYLQVEDTAINNATDAPTASATLPPEDPETISSNYAPTAAADEHFRHVFLDANLETLQRTLGISSDDEKFDTILGKEIEVFIAETRQKMGLSNKIGCAPKDYLLNTSMTNENSLWRLFAEEVVPRELGGDIPRAMFLGQGSWRYDLLGGNELTLDDVIAVSPFNQPLYLVGRIPGEVILQLNTSMNDHASDRYYSPLAAWILAGHVPAGQECELYTDSYSLSHFHDTLRQLYPDLIDPIPQNMTSTTIWLSFVMHNWHCFGGVFDNQWWSQLDKQLLQSASDSDNRTVAVILYIVAILSCCCVLVVLVYTCRKVCCGVIRISDRKEYGEMIHEDAGEDHRHRRTRSDDYSIESDNYDGDKEDDEQEEEETPVRIV</sequence>
<dbReference type="GO" id="GO:0005829">
    <property type="term" value="C:cytosol"/>
    <property type="evidence" value="ECO:0007669"/>
    <property type="project" value="TreeGrafter"/>
</dbReference>
<feature type="domain" description="Putative 5'-nucleotidase C-terminal" evidence="4">
    <location>
        <begin position="384"/>
        <end position="469"/>
    </location>
</feature>
<proteinExistence type="predicted"/>
<dbReference type="AlphaFoldDB" id="A0A9K3M4V9"/>
<evidence type="ECO:0000259" key="4">
    <source>
        <dbReference type="Pfam" id="PF21953"/>
    </source>
</evidence>
<reference evidence="5" key="1">
    <citation type="journal article" date="2021" name="Sci. Rep.">
        <title>Diploid genomic architecture of Nitzschia inconspicua, an elite biomass production diatom.</title>
        <authorList>
            <person name="Oliver A."/>
            <person name="Podell S."/>
            <person name="Pinowska A."/>
            <person name="Traller J.C."/>
            <person name="Smith S.R."/>
            <person name="McClure R."/>
            <person name="Beliaev A."/>
            <person name="Bohutskyi P."/>
            <person name="Hill E.A."/>
            <person name="Rabines A."/>
            <person name="Zheng H."/>
            <person name="Allen L.Z."/>
            <person name="Kuo A."/>
            <person name="Grigoriev I.V."/>
            <person name="Allen A.E."/>
            <person name="Hazlebeck D."/>
            <person name="Allen E.E."/>
        </authorList>
    </citation>
    <scope>NUCLEOTIDE SEQUENCE</scope>
    <source>
        <strain evidence="5">Hildebrandi</strain>
    </source>
</reference>
<evidence type="ECO:0000313" key="5">
    <source>
        <dbReference type="EMBL" id="KAG7374194.1"/>
    </source>
</evidence>
<evidence type="ECO:0000313" key="6">
    <source>
        <dbReference type="Proteomes" id="UP000693970"/>
    </source>
</evidence>
<feature type="region of interest" description="Disordered" evidence="1">
    <location>
        <begin position="293"/>
        <end position="313"/>
    </location>
</feature>
<dbReference type="InterPro" id="IPR053828">
    <property type="entry name" value="Nucleosidase_C"/>
</dbReference>
<dbReference type="PANTHER" id="PTHR11575:SF22">
    <property type="entry name" value="ADL392WP"/>
    <property type="match status" value="1"/>
</dbReference>
<evidence type="ECO:0000256" key="2">
    <source>
        <dbReference type="SAM" id="Phobius"/>
    </source>
</evidence>
<dbReference type="GO" id="GO:0016787">
    <property type="term" value="F:hydrolase activity"/>
    <property type="evidence" value="ECO:0007669"/>
    <property type="project" value="InterPro"/>
</dbReference>
<feature type="compositionally biased region" description="Acidic residues" evidence="1">
    <location>
        <begin position="629"/>
        <end position="649"/>
    </location>
</feature>
<dbReference type="EMBL" id="JAGRRH010000001">
    <property type="protein sequence ID" value="KAG7374194.1"/>
    <property type="molecule type" value="Genomic_DNA"/>
</dbReference>
<dbReference type="InterPro" id="IPR004843">
    <property type="entry name" value="Calcineurin-like_PHP"/>
</dbReference>
<feature type="domain" description="Calcineurin-like phosphoesterase" evidence="3">
    <location>
        <begin position="16"/>
        <end position="241"/>
    </location>
</feature>
<dbReference type="Pfam" id="PF00149">
    <property type="entry name" value="Metallophos"/>
    <property type="match status" value="1"/>
</dbReference>
<feature type="transmembrane region" description="Helical" evidence="2">
    <location>
        <begin position="570"/>
        <end position="591"/>
    </location>
</feature>
<gene>
    <name evidence="5" type="ORF">IV203_013289</name>
</gene>
<accession>A0A9K3M4V9</accession>
<dbReference type="OrthoDB" id="7722975at2759"/>
<dbReference type="GO" id="GO:0009166">
    <property type="term" value="P:nucleotide catabolic process"/>
    <property type="evidence" value="ECO:0007669"/>
    <property type="project" value="InterPro"/>
</dbReference>
<keyword evidence="2" id="KW-0812">Transmembrane</keyword>
<protein>
    <submittedName>
        <fullName evidence="5">Calcineurin-like phosphoesterase</fullName>
    </submittedName>
</protein>
<keyword evidence="2" id="KW-1133">Transmembrane helix</keyword>
<dbReference type="Proteomes" id="UP000693970">
    <property type="component" value="Unassembled WGS sequence"/>
</dbReference>
<evidence type="ECO:0000259" key="3">
    <source>
        <dbReference type="Pfam" id="PF00149"/>
    </source>
</evidence>
<reference evidence="5" key="2">
    <citation type="submission" date="2021-04" db="EMBL/GenBank/DDBJ databases">
        <authorList>
            <person name="Podell S."/>
        </authorList>
    </citation>
    <scope>NUCLEOTIDE SEQUENCE</scope>
    <source>
        <strain evidence="5">Hildebrandi</strain>
    </source>
</reference>
<feature type="region of interest" description="Disordered" evidence="1">
    <location>
        <begin position="613"/>
        <end position="655"/>
    </location>
</feature>
<name>A0A9K3M4V9_9STRA</name>
<organism evidence="5 6">
    <name type="scientific">Nitzschia inconspicua</name>
    <dbReference type="NCBI Taxonomy" id="303405"/>
    <lineage>
        <taxon>Eukaryota</taxon>
        <taxon>Sar</taxon>
        <taxon>Stramenopiles</taxon>
        <taxon>Ochrophyta</taxon>
        <taxon>Bacillariophyta</taxon>
        <taxon>Bacillariophyceae</taxon>
        <taxon>Bacillariophycidae</taxon>
        <taxon>Bacillariales</taxon>
        <taxon>Bacillariaceae</taxon>
        <taxon>Nitzschia</taxon>
    </lineage>
</organism>
<comment type="caution">
    <text evidence="5">The sequence shown here is derived from an EMBL/GenBank/DDBJ whole genome shotgun (WGS) entry which is preliminary data.</text>
</comment>
<keyword evidence="6" id="KW-1185">Reference proteome</keyword>
<dbReference type="Pfam" id="PF21953">
    <property type="entry name" value="NadN_nucleosid_C"/>
    <property type="match status" value="1"/>
</dbReference>
<evidence type="ECO:0000256" key="1">
    <source>
        <dbReference type="SAM" id="MobiDB-lite"/>
    </source>
</evidence>